<reference evidence="1" key="1">
    <citation type="submission" date="2021-01" db="EMBL/GenBank/DDBJ databases">
        <authorList>
            <consortium name="Genoscope - CEA"/>
            <person name="William W."/>
        </authorList>
    </citation>
    <scope>NUCLEOTIDE SEQUENCE</scope>
</reference>
<evidence type="ECO:0000313" key="1">
    <source>
        <dbReference type="EMBL" id="CAF2071648.1"/>
    </source>
</evidence>
<dbReference type="AlphaFoldDB" id="A0A816RL48"/>
<accession>A0A816RL48</accession>
<dbReference type="Proteomes" id="UP001295469">
    <property type="component" value="Chromosome C01"/>
</dbReference>
<sequence length="63" mass="7489">MVKQSSFSLHALTNAYFLTITIHLPPLHYRRQVPSPVGQFRRHSWLRVKYSSRVLLLSCYHSY</sequence>
<name>A0A816RL48_BRANA</name>
<dbReference type="EMBL" id="HG994365">
    <property type="protein sequence ID" value="CAF2071648.1"/>
    <property type="molecule type" value="Genomic_DNA"/>
</dbReference>
<gene>
    <name evidence="1" type="ORF">DARMORV10_C01P20820.1</name>
</gene>
<proteinExistence type="predicted"/>
<protein>
    <submittedName>
        <fullName evidence="1">(rape) hypothetical protein</fullName>
    </submittedName>
</protein>
<organism evidence="1">
    <name type="scientific">Brassica napus</name>
    <name type="common">Rape</name>
    <dbReference type="NCBI Taxonomy" id="3708"/>
    <lineage>
        <taxon>Eukaryota</taxon>
        <taxon>Viridiplantae</taxon>
        <taxon>Streptophyta</taxon>
        <taxon>Embryophyta</taxon>
        <taxon>Tracheophyta</taxon>
        <taxon>Spermatophyta</taxon>
        <taxon>Magnoliopsida</taxon>
        <taxon>eudicotyledons</taxon>
        <taxon>Gunneridae</taxon>
        <taxon>Pentapetalae</taxon>
        <taxon>rosids</taxon>
        <taxon>malvids</taxon>
        <taxon>Brassicales</taxon>
        <taxon>Brassicaceae</taxon>
        <taxon>Brassiceae</taxon>
        <taxon>Brassica</taxon>
    </lineage>
</organism>